<gene>
    <name evidence="1" type="ORF">SE17_12945</name>
</gene>
<proteinExistence type="predicted"/>
<reference evidence="1 2" key="1">
    <citation type="submission" date="2015-09" db="EMBL/GenBank/DDBJ databases">
        <title>Draft genome sequence of Kouleothrix aurantiaca JCM 19913.</title>
        <authorList>
            <person name="Hemp J."/>
        </authorList>
    </citation>
    <scope>NUCLEOTIDE SEQUENCE [LARGE SCALE GENOMIC DNA]</scope>
    <source>
        <strain evidence="1 2">COM-B</strain>
    </source>
</reference>
<evidence type="ECO:0000313" key="2">
    <source>
        <dbReference type="Proteomes" id="UP000050509"/>
    </source>
</evidence>
<accession>A0A0N8PSJ0</accession>
<keyword evidence="2" id="KW-1185">Reference proteome</keyword>
<evidence type="ECO:0000313" key="1">
    <source>
        <dbReference type="EMBL" id="KPV52861.1"/>
    </source>
</evidence>
<organism evidence="1 2">
    <name type="scientific">Kouleothrix aurantiaca</name>
    <dbReference type="NCBI Taxonomy" id="186479"/>
    <lineage>
        <taxon>Bacteria</taxon>
        <taxon>Bacillati</taxon>
        <taxon>Chloroflexota</taxon>
        <taxon>Chloroflexia</taxon>
        <taxon>Chloroflexales</taxon>
        <taxon>Roseiflexineae</taxon>
        <taxon>Roseiflexaceae</taxon>
        <taxon>Kouleothrix</taxon>
    </lineage>
</organism>
<protein>
    <submittedName>
        <fullName evidence="1">Uncharacterized protein</fullName>
    </submittedName>
</protein>
<dbReference type="AlphaFoldDB" id="A0A0N8PSJ0"/>
<name>A0A0N8PSJ0_9CHLR</name>
<dbReference type="EMBL" id="LJCR01000408">
    <property type="protein sequence ID" value="KPV52861.1"/>
    <property type="molecule type" value="Genomic_DNA"/>
</dbReference>
<sequence>MSDLSWSYTDGVGTVEFIPIGRAPVWKGDARTSEKQLIGTKTSEINVFGATSKRLQLSVLLDGQTDMLDLLTLDATQGVLTMDAGATKNVVLLVGQVASGELDGTFIAQITFVEVS</sequence>
<comment type="caution">
    <text evidence="1">The sequence shown here is derived from an EMBL/GenBank/DDBJ whole genome shotgun (WGS) entry which is preliminary data.</text>
</comment>
<dbReference type="Proteomes" id="UP000050509">
    <property type="component" value="Unassembled WGS sequence"/>
</dbReference>